<keyword evidence="1" id="KW-0862">Zinc</keyword>
<dbReference type="AlphaFoldDB" id="S8G698"/>
<dbReference type="InParanoid" id="S8G698"/>
<dbReference type="eggNOG" id="ENOG502RD5A">
    <property type="taxonomic scope" value="Eukaryota"/>
</dbReference>
<dbReference type="InterPro" id="IPR013087">
    <property type="entry name" value="Znf_C2H2_type"/>
</dbReference>
<feature type="non-terminal residue" evidence="3">
    <location>
        <position position="122"/>
    </location>
</feature>
<evidence type="ECO:0000256" key="1">
    <source>
        <dbReference type="PROSITE-ProRule" id="PRU00042"/>
    </source>
</evidence>
<organism evidence="3 4">
    <name type="scientific">Fomitopsis schrenkii</name>
    <name type="common">Brown rot fungus</name>
    <dbReference type="NCBI Taxonomy" id="2126942"/>
    <lineage>
        <taxon>Eukaryota</taxon>
        <taxon>Fungi</taxon>
        <taxon>Dikarya</taxon>
        <taxon>Basidiomycota</taxon>
        <taxon>Agaricomycotina</taxon>
        <taxon>Agaricomycetes</taxon>
        <taxon>Polyporales</taxon>
        <taxon>Fomitopsis</taxon>
    </lineage>
</organism>
<proteinExistence type="predicted"/>
<dbReference type="Pfam" id="PF12874">
    <property type="entry name" value="zf-met"/>
    <property type="match status" value="2"/>
</dbReference>
<evidence type="ECO:0000313" key="3">
    <source>
        <dbReference type="EMBL" id="EPT05700.1"/>
    </source>
</evidence>
<dbReference type="PROSITE" id="PS50157">
    <property type="entry name" value="ZINC_FINGER_C2H2_2"/>
    <property type="match status" value="1"/>
</dbReference>
<sequence>CDLCDVAFVSEALLRAHFSNSTRHASCSRCGLGFKDLHTLSKLCFDLQQHYNYSAQHPKCDTCGTGCATAADVVKVSATGPTAHPLAQCELCEKRFQTVDHLRDHYRDSPRHPQCASCKVGF</sequence>
<feature type="domain" description="C2H2-type" evidence="2">
    <location>
        <begin position="87"/>
        <end position="112"/>
    </location>
</feature>
<keyword evidence="4" id="KW-1185">Reference proteome</keyword>
<accession>S8G698</accession>
<protein>
    <recommendedName>
        <fullName evidence="2">C2H2-type domain-containing protein</fullName>
    </recommendedName>
</protein>
<keyword evidence="1" id="KW-0863">Zinc-finger</keyword>
<name>S8G698_FOMSC</name>
<reference evidence="3 4" key="1">
    <citation type="journal article" date="2012" name="Science">
        <title>The Paleozoic origin of enzymatic lignin decomposition reconstructed from 31 fungal genomes.</title>
        <authorList>
            <person name="Floudas D."/>
            <person name="Binder M."/>
            <person name="Riley R."/>
            <person name="Barry K."/>
            <person name="Blanchette R.A."/>
            <person name="Henrissat B."/>
            <person name="Martinez A.T."/>
            <person name="Otillar R."/>
            <person name="Spatafora J.W."/>
            <person name="Yadav J.S."/>
            <person name="Aerts A."/>
            <person name="Benoit I."/>
            <person name="Boyd A."/>
            <person name="Carlson A."/>
            <person name="Copeland A."/>
            <person name="Coutinho P.M."/>
            <person name="de Vries R.P."/>
            <person name="Ferreira P."/>
            <person name="Findley K."/>
            <person name="Foster B."/>
            <person name="Gaskell J."/>
            <person name="Glotzer D."/>
            <person name="Gorecki P."/>
            <person name="Heitman J."/>
            <person name="Hesse C."/>
            <person name="Hori C."/>
            <person name="Igarashi K."/>
            <person name="Jurgens J.A."/>
            <person name="Kallen N."/>
            <person name="Kersten P."/>
            <person name="Kohler A."/>
            <person name="Kuees U."/>
            <person name="Kumar T.K.A."/>
            <person name="Kuo A."/>
            <person name="LaButti K."/>
            <person name="Larrondo L.F."/>
            <person name="Lindquist E."/>
            <person name="Ling A."/>
            <person name="Lombard V."/>
            <person name="Lucas S."/>
            <person name="Lundell T."/>
            <person name="Martin R."/>
            <person name="McLaughlin D.J."/>
            <person name="Morgenstern I."/>
            <person name="Morin E."/>
            <person name="Murat C."/>
            <person name="Nagy L.G."/>
            <person name="Nolan M."/>
            <person name="Ohm R.A."/>
            <person name="Patyshakuliyeva A."/>
            <person name="Rokas A."/>
            <person name="Ruiz-Duenas F.J."/>
            <person name="Sabat G."/>
            <person name="Salamov A."/>
            <person name="Samejima M."/>
            <person name="Schmutz J."/>
            <person name="Slot J.C."/>
            <person name="St John F."/>
            <person name="Stenlid J."/>
            <person name="Sun H."/>
            <person name="Sun S."/>
            <person name="Syed K."/>
            <person name="Tsang A."/>
            <person name="Wiebenga A."/>
            <person name="Young D."/>
            <person name="Pisabarro A."/>
            <person name="Eastwood D.C."/>
            <person name="Martin F."/>
            <person name="Cullen D."/>
            <person name="Grigoriev I.V."/>
            <person name="Hibbett D.S."/>
        </authorList>
    </citation>
    <scope>NUCLEOTIDE SEQUENCE</scope>
    <source>
        <strain evidence="4">FP-58527</strain>
    </source>
</reference>
<dbReference type="HOGENOM" id="CLU_002678_42_11_1"/>
<dbReference type="STRING" id="743788.S8G698"/>
<dbReference type="Proteomes" id="UP000015241">
    <property type="component" value="Unassembled WGS sequence"/>
</dbReference>
<dbReference type="EMBL" id="KE504123">
    <property type="protein sequence ID" value="EPT05700.1"/>
    <property type="molecule type" value="Genomic_DNA"/>
</dbReference>
<evidence type="ECO:0000259" key="2">
    <source>
        <dbReference type="PROSITE" id="PS50157"/>
    </source>
</evidence>
<keyword evidence="1" id="KW-0479">Metal-binding</keyword>
<evidence type="ECO:0000313" key="4">
    <source>
        <dbReference type="Proteomes" id="UP000015241"/>
    </source>
</evidence>
<dbReference type="OrthoDB" id="2802255at2759"/>
<gene>
    <name evidence="3" type="ORF">FOMPIDRAFT_1100661</name>
</gene>
<feature type="non-terminal residue" evidence="3">
    <location>
        <position position="1"/>
    </location>
</feature>
<dbReference type="GO" id="GO:0008270">
    <property type="term" value="F:zinc ion binding"/>
    <property type="evidence" value="ECO:0007669"/>
    <property type="project" value="UniProtKB-KW"/>
</dbReference>